<proteinExistence type="predicted"/>
<dbReference type="InterPro" id="IPR050680">
    <property type="entry name" value="YpeA/RimI_acetyltransf"/>
</dbReference>
<protein>
    <recommendedName>
        <fullName evidence="3">N-acetyltransferase domain-containing protein</fullName>
    </recommendedName>
</protein>
<dbReference type="SUPFAM" id="SSF55729">
    <property type="entry name" value="Acyl-CoA N-acyltransferases (Nat)"/>
    <property type="match status" value="1"/>
</dbReference>
<evidence type="ECO:0000313" key="4">
    <source>
        <dbReference type="EMBL" id="PIQ85193.1"/>
    </source>
</evidence>
<organism evidence="4 5">
    <name type="scientific">Candidatus Abzuiibacterium crystallinum</name>
    <dbReference type="NCBI Taxonomy" id="1974748"/>
    <lineage>
        <taxon>Bacteria</taxon>
        <taxon>Pseudomonadati</taxon>
        <taxon>Candidatus Omnitrophota</taxon>
        <taxon>Candidatus Abzuiibacterium</taxon>
    </lineage>
</organism>
<dbReference type="InterPro" id="IPR016181">
    <property type="entry name" value="Acyl_CoA_acyltransferase"/>
</dbReference>
<gene>
    <name evidence="4" type="ORF">COV74_09550</name>
</gene>
<evidence type="ECO:0000259" key="3">
    <source>
        <dbReference type="PROSITE" id="PS51186"/>
    </source>
</evidence>
<evidence type="ECO:0000313" key="5">
    <source>
        <dbReference type="Proteomes" id="UP000230859"/>
    </source>
</evidence>
<dbReference type="EMBL" id="PCVY01000072">
    <property type="protein sequence ID" value="PIQ85193.1"/>
    <property type="molecule type" value="Genomic_DNA"/>
</dbReference>
<dbReference type="Proteomes" id="UP000230859">
    <property type="component" value="Unassembled WGS sequence"/>
</dbReference>
<dbReference type="InterPro" id="IPR000182">
    <property type="entry name" value="GNAT_dom"/>
</dbReference>
<dbReference type="PANTHER" id="PTHR43420">
    <property type="entry name" value="ACETYLTRANSFERASE"/>
    <property type="match status" value="1"/>
</dbReference>
<feature type="domain" description="N-acetyltransferase" evidence="3">
    <location>
        <begin position="98"/>
        <end position="239"/>
    </location>
</feature>
<evidence type="ECO:0000256" key="1">
    <source>
        <dbReference type="ARBA" id="ARBA00022679"/>
    </source>
</evidence>
<keyword evidence="2" id="KW-0012">Acyltransferase</keyword>
<reference evidence="4 5" key="1">
    <citation type="submission" date="2017-09" db="EMBL/GenBank/DDBJ databases">
        <title>Depth-based differentiation of microbial function through sediment-hosted aquifers and enrichment of novel symbionts in the deep terrestrial subsurface.</title>
        <authorList>
            <person name="Probst A.J."/>
            <person name="Ladd B."/>
            <person name="Jarett J.K."/>
            <person name="Geller-Mcgrath D.E."/>
            <person name="Sieber C.M."/>
            <person name="Emerson J.B."/>
            <person name="Anantharaman K."/>
            <person name="Thomas B.C."/>
            <person name="Malmstrom R."/>
            <person name="Stieglmeier M."/>
            <person name="Klingl A."/>
            <person name="Woyke T."/>
            <person name="Ryan C.M."/>
            <person name="Banfield J.F."/>
        </authorList>
    </citation>
    <scope>NUCLEOTIDE SEQUENCE [LARGE SCALE GENOMIC DNA]</scope>
    <source>
        <strain evidence="4">CG11_big_fil_rev_8_21_14_0_20_45_26</strain>
    </source>
</reference>
<name>A0A2H0LL92_9BACT</name>
<dbReference type="Gene3D" id="3.40.630.30">
    <property type="match status" value="1"/>
</dbReference>
<sequence>MPLIRYLPWDSRFFGIKIGQITARRLTRLSLCQIRQKAKQHRFKCLYLVLEKQSKKIQTLLQSNRLILVDCKTTLAKRLLVTKKQSTEVGSIVCFQKRYLRDLIRISGNVISRESRFSVDSKFGRKSAKKLYEEWVKRSVLQSYARQALICERGKRAVGLLTLRQKKAGMYIDLFGVDRPYQGKGIGRALLQAAEVWAKSKKIKLLKVVTQKKNKTALRAYRAQGFRIVSEHPFYHWWL</sequence>
<dbReference type="AlphaFoldDB" id="A0A2H0LL92"/>
<dbReference type="GO" id="GO:0016747">
    <property type="term" value="F:acyltransferase activity, transferring groups other than amino-acyl groups"/>
    <property type="evidence" value="ECO:0007669"/>
    <property type="project" value="InterPro"/>
</dbReference>
<dbReference type="PROSITE" id="PS51186">
    <property type="entry name" value="GNAT"/>
    <property type="match status" value="1"/>
</dbReference>
<evidence type="ECO:0000256" key="2">
    <source>
        <dbReference type="ARBA" id="ARBA00023315"/>
    </source>
</evidence>
<accession>A0A2H0LL92</accession>
<dbReference type="CDD" id="cd04301">
    <property type="entry name" value="NAT_SF"/>
    <property type="match status" value="1"/>
</dbReference>
<dbReference type="Pfam" id="PF00583">
    <property type="entry name" value="Acetyltransf_1"/>
    <property type="match status" value="1"/>
</dbReference>
<comment type="caution">
    <text evidence="4">The sequence shown here is derived from an EMBL/GenBank/DDBJ whole genome shotgun (WGS) entry which is preliminary data.</text>
</comment>
<keyword evidence="1" id="KW-0808">Transferase</keyword>